<evidence type="ECO:0000313" key="2">
    <source>
        <dbReference type="Proteomes" id="UP000215158"/>
    </source>
</evidence>
<protein>
    <submittedName>
        <fullName evidence="1">Uncharacterized protein</fullName>
    </submittedName>
</protein>
<reference evidence="1 2" key="1">
    <citation type="submission" date="2017-08" db="EMBL/GenBank/DDBJ databases">
        <title>Identification and genetic characteristics of simultaneous BTEX- and naphthalene-degrading Paraburkholderia sp. BN5 isolated from petroleum-contaminated soil.</title>
        <authorList>
            <person name="Lee Y."/>
            <person name="Jeon C.O."/>
        </authorList>
    </citation>
    <scope>NUCLEOTIDE SEQUENCE [LARGE SCALE GENOMIC DNA]</scope>
    <source>
        <strain evidence="1 2">BN5</strain>
    </source>
</reference>
<dbReference type="EMBL" id="CP022989">
    <property type="protein sequence ID" value="ASW00024.1"/>
    <property type="molecule type" value="Genomic_DNA"/>
</dbReference>
<proteinExistence type="predicted"/>
<dbReference type="AlphaFoldDB" id="A0A248VLV0"/>
<dbReference type="Proteomes" id="UP000215158">
    <property type="component" value="Chromosome 1"/>
</dbReference>
<keyword evidence="2" id="KW-1185">Reference proteome</keyword>
<dbReference type="KEGG" id="parb:CJU94_18850"/>
<name>A0A248VLV0_9BURK</name>
<dbReference type="RefSeq" id="WP_095419985.1">
    <property type="nucleotide sequence ID" value="NZ_CP022989.1"/>
</dbReference>
<sequence length="73" mass="8000">MNTADTRQAIHETLERIRTVPDALMRARDHGDKAQSQDHVIKQLIADMNARIDAVQAALLTMVVPDTPPAAGQ</sequence>
<gene>
    <name evidence="1" type="ORF">CJU94_18850</name>
</gene>
<evidence type="ECO:0000313" key="1">
    <source>
        <dbReference type="EMBL" id="ASW00024.1"/>
    </source>
</evidence>
<accession>A0A248VLV0</accession>
<organism evidence="1 2">
    <name type="scientific">Paraburkholderia aromaticivorans</name>
    <dbReference type="NCBI Taxonomy" id="2026199"/>
    <lineage>
        <taxon>Bacteria</taxon>
        <taxon>Pseudomonadati</taxon>
        <taxon>Pseudomonadota</taxon>
        <taxon>Betaproteobacteria</taxon>
        <taxon>Burkholderiales</taxon>
        <taxon>Burkholderiaceae</taxon>
        <taxon>Paraburkholderia</taxon>
    </lineage>
</organism>